<feature type="transmembrane region" description="Helical" evidence="2">
    <location>
        <begin position="147"/>
        <end position="166"/>
    </location>
</feature>
<keyword evidence="2" id="KW-1133">Transmembrane helix</keyword>
<feature type="transmembrane region" description="Helical" evidence="2">
    <location>
        <begin position="221"/>
        <end position="244"/>
    </location>
</feature>
<gene>
    <name evidence="4" type="ORF">ECRASSUSDP1_LOCUS8106</name>
</gene>
<dbReference type="AlphaFoldDB" id="A0AAD1UHM7"/>
<feature type="compositionally biased region" description="Polar residues" evidence="1">
    <location>
        <begin position="1"/>
        <end position="10"/>
    </location>
</feature>
<dbReference type="Pfam" id="PF24788">
    <property type="entry name" value="AtPDCT1_2"/>
    <property type="match status" value="1"/>
</dbReference>
<dbReference type="InterPro" id="IPR055311">
    <property type="entry name" value="PDCT1/2-like"/>
</dbReference>
<sequence length="334" mass="38026">MNRTHNNLSSSEDDFQTEGFDKNFNESNAPSGGMSTSVRTQARQIGRPQSRIDFIGRSWTQLSLRLLALIAGIIVLLIAASLPGILPAEDIECIKDVGFEITSSSNKYFEDHRSSKHAFMIICGLAMDVTVLCGLLSFVIKGKTWRLPIVMVIFYFTRMVVQKIFLMKFPEGYIWEYPGFPSLTVPYGRTNDFFYSGHIGGCVIMILEFRARSKEEIHQKILFRGLQILAIFTAFLQLFVLLITRTHYSIDLFAGALAAHYFFIIVSGWMPYIDTVLCRLKKKDLEKRDQIRRLLSKDTFSEDCSQNAHSPLIEKDCEYLVDKYCKDNSGGSID</sequence>
<protein>
    <recommendedName>
        <fullName evidence="3">AtPDCT1/2 transmembrane domain-containing protein</fullName>
    </recommendedName>
</protein>
<comment type="caution">
    <text evidence="4">The sequence shown here is derived from an EMBL/GenBank/DDBJ whole genome shotgun (WGS) entry which is preliminary data.</text>
</comment>
<proteinExistence type="predicted"/>
<keyword evidence="2" id="KW-0812">Transmembrane</keyword>
<dbReference type="InterPro" id="IPR056361">
    <property type="entry name" value="AtPDCT1_2_TM_dom"/>
</dbReference>
<organism evidence="4 5">
    <name type="scientific">Euplotes crassus</name>
    <dbReference type="NCBI Taxonomy" id="5936"/>
    <lineage>
        <taxon>Eukaryota</taxon>
        <taxon>Sar</taxon>
        <taxon>Alveolata</taxon>
        <taxon>Ciliophora</taxon>
        <taxon>Intramacronucleata</taxon>
        <taxon>Spirotrichea</taxon>
        <taxon>Hypotrichia</taxon>
        <taxon>Euplotida</taxon>
        <taxon>Euplotidae</taxon>
        <taxon>Moneuplotes</taxon>
    </lineage>
</organism>
<reference evidence="4" key="1">
    <citation type="submission" date="2023-07" db="EMBL/GenBank/DDBJ databases">
        <authorList>
            <consortium name="AG Swart"/>
            <person name="Singh M."/>
            <person name="Singh A."/>
            <person name="Seah K."/>
            <person name="Emmerich C."/>
        </authorList>
    </citation>
    <scope>NUCLEOTIDE SEQUENCE</scope>
    <source>
        <strain evidence="4">DP1</strain>
    </source>
</reference>
<feature type="transmembrane region" description="Helical" evidence="2">
    <location>
        <begin position="118"/>
        <end position="140"/>
    </location>
</feature>
<name>A0AAD1UHM7_EUPCR</name>
<keyword evidence="5" id="KW-1185">Reference proteome</keyword>
<dbReference type="Proteomes" id="UP001295684">
    <property type="component" value="Unassembled WGS sequence"/>
</dbReference>
<accession>A0AAD1UHM7</accession>
<feature type="compositionally biased region" description="Polar residues" evidence="1">
    <location>
        <begin position="25"/>
        <end position="42"/>
    </location>
</feature>
<feature type="transmembrane region" description="Helical" evidence="2">
    <location>
        <begin position="66"/>
        <end position="86"/>
    </location>
</feature>
<dbReference type="EMBL" id="CAMPGE010007914">
    <property type="protein sequence ID" value="CAI2366832.1"/>
    <property type="molecule type" value="Genomic_DNA"/>
</dbReference>
<evidence type="ECO:0000259" key="3">
    <source>
        <dbReference type="Pfam" id="PF24788"/>
    </source>
</evidence>
<feature type="region of interest" description="Disordered" evidence="1">
    <location>
        <begin position="1"/>
        <end position="42"/>
    </location>
</feature>
<feature type="domain" description="AtPDCT1/2 transmembrane" evidence="3">
    <location>
        <begin position="96"/>
        <end position="264"/>
    </location>
</feature>
<dbReference type="PANTHER" id="PTHR34674">
    <property type="entry name" value="PHOSPHATIDYLCHOLINE:DIACYLGLYCEROL CHOLINEPHOSPHOTRANSFERASE 1-RELATED"/>
    <property type="match status" value="1"/>
</dbReference>
<feature type="transmembrane region" description="Helical" evidence="2">
    <location>
        <begin position="250"/>
        <end position="273"/>
    </location>
</feature>
<evidence type="ECO:0000256" key="1">
    <source>
        <dbReference type="SAM" id="MobiDB-lite"/>
    </source>
</evidence>
<evidence type="ECO:0000256" key="2">
    <source>
        <dbReference type="SAM" id="Phobius"/>
    </source>
</evidence>
<evidence type="ECO:0000313" key="4">
    <source>
        <dbReference type="EMBL" id="CAI2366832.1"/>
    </source>
</evidence>
<dbReference type="PANTHER" id="PTHR34674:SF1">
    <property type="entry name" value="PHOSPHATIDYLCHOLINE:DIACYLGLYCEROL CHOLINEPHOSPHOTRANSFERASE 1-RELATED"/>
    <property type="match status" value="1"/>
</dbReference>
<keyword evidence="2" id="KW-0472">Membrane</keyword>
<evidence type="ECO:0000313" key="5">
    <source>
        <dbReference type="Proteomes" id="UP001295684"/>
    </source>
</evidence>
<feature type="transmembrane region" description="Helical" evidence="2">
    <location>
        <begin position="193"/>
        <end position="209"/>
    </location>
</feature>